<dbReference type="EMBL" id="FLUP01000001">
    <property type="protein sequence ID" value="SBW07300.1"/>
    <property type="molecule type" value="Genomic_DNA"/>
</dbReference>
<protein>
    <submittedName>
        <fullName evidence="1">BNR/Asp-box repeat protein</fullName>
    </submittedName>
</protein>
<proteinExistence type="predicted"/>
<dbReference type="InterPro" id="IPR019694">
    <property type="entry name" value="Phage_HP1_Orf23"/>
</dbReference>
<reference evidence="1" key="1">
    <citation type="submission" date="2016-04" db="EMBL/GenBank/DDBJ databases">
        <authorList>
            <person name="Evans L.H."/>
            <person name="Alamgir A."/>
            <person name="Owens N."/>
            <person name="Weber N.D."/>
            <person name="Virtaneva K."/>
            <person name="Barbian K."/>
            <person name="Babar A."/>
            <person name="Rosenke K."/>
        </authorList>
    </citation>
    <scope>NUCLEOTIDE SEQUENCE</scope>
    <source>
        <strain evidence="1">92-2</strain>
    </source>
</reference>
<organism evidence="1">
    <name type="scientific">uncultured Desulfovibrio sp</name>
    <dbReference type="NCBI Taxonomy" id="167968"/>
    <lineage>
        <taxon>Bacteria</taxon>
        <taxon>Pseudomonadati</taxon>
        <taxon>Thermodesulfobacteriota</taxon>
        <taxon>Desulfovibrionia</taxon>
        <taxon>Desulfovibrionales</taxon>
        <taxon>Desulfovibrionaceae</taxon>
        <taxon>Desulfovibrio</taxon>
        <taxon>environmental samples</taxon>
    </lineage>
</organism>
<name>A0A212K6H6_9BACT</name>
<sequence length="561" mass="59454">MGDVFTYLVDGTSGLAPGGVDGKALVTGVCSLGTPGKAYLLDKYSDIESMLGVGPLADRVKDMLATGGQSPVIVAVPVAGRPGGYISDPVCTGSKTGATVVGVPAQNASVVVKVTEAGPVGTAKVKVSLDGGQNYDAPEVSSTTLVLGETGVSLCFAAGATLDVDAEYRLTVRTAIGPVSRVGSAASPLLQVAGDVLAGAELMIQVVRAGGRNEGTYQLSTDGGDNYGKIRTIPVDGAVSAPEVGVAITFPEGEYAAGTTYECRLLPPVQTIVDVMEALEHPLSLYDVEFVYVVGPSDSVDWAAGQAKAVELWDEQKPTYFKFESRLPYDDEDLNDFTAYLLAERQNVAARFVQVCVQYGEVSDANGVRKLRSWGGLQAGRVVGIPVQRATGRVKDGPISQATLPTGWSAVQKTLEDAGYLTAKKYNGLNGVYWGDSRTLAEDTSDYRYEEVLRVVFKAIRKMRIAALASLYDEAGDPLRPTEDDGTAYLKANIENALDTMTTVRPKELAAHDVDIPSGQDIANNGIDVLPTLIGIPIIREIRLHAKYVYAGSRWDPRMDD</sequence>
<dbReference type="AlphaFoldDB" id="A0A212K6H6"/>
<dbReference type="RefSeq" id="WP_296936482.1">
    <property type="nucleotide sequence ID" value="NZ_LT598928.1"/>
</dbReference>
<dbReference type="Pfam" id="PF10758">
    <property type="entry name" value="DUF2586"/>
    <property type="match status" value="1"/>
</dbReference>
<evidence type="ECO:0000313" key="1">
    <source>
        <dbReference type="EMBL" id="SBW07300.1"/>
    </source>
</evidence>
<gene>
    <name evidence="1" type="ORF">KM92DES2_12316</name>
</gene>
<accession>A0A212K6H6</accession>